<dbReference type="AlphaFoldDB" id="A0AAD9XLS0"/>
<dbReference type="Proteomes" id="UP001280121">
    <property type="component" value="Unassembled WGS sequence"/>
</dbReference>
<comment type="caution">
    <text evidence="2">The sequence shown here is derived from an EMBL/GenBank/DDBJ whole genome shotgun (WGS) entry which is preliminary data.</text>
</comment>
<reference evidence="2" key="1">
    <citation type="journal article" date="2023" name="Plant J.">
        <title>Genome sequences and population genomics provide insights into the demographic history, inbreeding, and mutation load of two 'living fossil' tree species of Dipteronia.</title>
        <authorList>
            <person name="Feng Y."/>
            <person name="Comes H.P."/>
            <person name="Chen J."/>
            <person name="Zhu S."/>
            <person name="Lu R."/>
            <person name="Zhang X."/>
            <person name="Li P."/>
            <person name="Qiu J."/>
            <person name="Olsen K.M."/>
            <person name="Qiu Y."/>
        </authorList>
    </citation>
    <scope>NUCLEOTIDE SEQUENCE</scope>
    <source>
        <strain evidence="2">KIB01</strain>
    </source>
</reference>
<accession>A0AAD9XLS0</accession>
<name>A0AAD9XLS0_9ROSI</name>
<dbReference type="Pfam" id="PF13456">
    <property type="entry name" value="RVT_3"/>
    <property type="match status" value="1"/>
</dbReference>
<dbReference type="GO" id="GO:0003676">
    <property type="term" value="F:nucleic acid binding"/>
    <property type="evidence" value="ECO:0007669"/>
    <property type="project" value="InterPro"/>
</dbReference>
<dbReference type="EMBL" id="JANJYI010000001">
    <property type="protein sequence ID" value="KAK2661547.1"/>
    <property type="molecule type" value="Genomic_DNA"/>
</dbReference>
<dbReference type="GO" id="GO:0004523">
    <property type="term" value="F:RNA-DNA hybrid ribonuclease activity"/>
    <property type="evidence" value="ECO:0007669"/>
    <property type="project" value="InterPro"/>
</dbReference>
<organism evidence="2 3">
    <name type="scientific">Dipteronia dyeriana</name>
    <dbReference type="NCBI Taxonomy" id="168575"/>
    <lineage>
        <taxon>Eukaryota</taxon>
        <taxon>Viridiplantae</taxon>
        <taxon>Streptophyta</taxon>
        <taxon>Embryophyta</taxon>
        <taxon>Tracheophyta</taxon>
        <taxon>Spermatophyta</taxon>
        <taxon>Magnoliopsida</taxon>
        <taxon>eudicotyledons</taxon>
        <taxon>Gunneridae</taxon>
        <taxon>Pentapetalae</taxon>
        <taxon>rosids</taxon>
        <taxon>malvids</taxon>
        <taxon>Sapindales</taxon>
        <taxon>Sapindaceae</taxon>
        <taxon>Hippocastanoideae</taxon>
        <taxon>Acereae</taxon>
        <taxon>Dipteronia</taxon>
    </lineage>
</organism>
<protein>
    <recommendedName>
        <fullName evidence="1">RNase H type-1 domain-containing protein</fullName>
    </recommendedName>
</protein>
<gene>
    <name evidence="2" type="ORF">Ddye_000121</name>
</gene>
<keyword evidence="3" id="KW-1185">Reference proteome</keyword>
<proteinExistence type="predicted"/>
<evidence type="ECO:0000313" key="3">
    <source>
        <dbReference type="Proteomes" id="UP001280121"/>
    </source>
</evidence>
<sequence>MQFLDFMVNCKQRVNVEELELLCVVLWRIWFRRNGRVHDFVSVKEDDVIPPAVAEAVAILKGFILAKEIGVWPSILKSDAQSVVNLVHLLCIPCSDIGIFVSDIKSLLIDSLCCFVVVTTREANKATHL</sequence>
<feature type="domain" description="RNase H type-1" evidence="1">
    <location>
        <begin position="33"/>
        <end position="127"/>
    </location>
</feature>
<dbReference type="InterPro" id="IPR002156">
    <property type="entry name" value="RNaseH_domain"/>
</dbReference>
<evidence type="ECO:0000259" key="1">
    <source>
        <dbReference type="Pfam" id="PF13456"/>
    </source>
</evidence>
<evidence type="ECO:0000313" key="2">
    <source>
        <dbReference type="EMBL" id="KAK2661547.1"/>
    </source>
</evidence>